<gene>
    <name evidence="1" type="primary">rlmJ</name>
    <name evidence="2" type="ORF">E1H14_08410</name>
</gene>
<dbReference type="RefSeq" id="WP_149391022.1">
    <property type="nucleotide sequence ID" value="NZ_SMRS01000006.1"/>
</dbReference>
<feature type="binding site" evidence="1">
    <location>
        <position position="164"/>
    </location>
    <ligand>
        <name>S-adenosyl-L-methionine</name>
        <dbReference type="ChEBI" id="CHEBI:59789"/>
    </ligand>
</feature>
<feature type="active site" description="Proton acceptor" evidence="1">
    <location>
        <position position="164"/>
    </location>
</feature>
<dbReference type="GO" id="GO:0005829">
    <property type="term" value="C:cytosol"/>
    <property type="evidence" value="ECO:0007669"/>
    <property type="project" value="TreeGrafter"/>
</dbReference>
<reference evidence="2 3" key="1">
    <citation type="submission" date="2019-03" db="EMBL/GenBank/DDBJ databases">
        <title>Nitrincola sp. nov. isolated from an Indian soda lake.</title>
        <authorList>
            <person name="Joshi A."/>
            <person name="Thite S.V."/>
            <person name="Joseph N."/>
            <person name="Dhotre D."/>
            <person name="Moorthy M."/>
            <person name="Shouche Y.S."/>
        </authorList>
    </citation>
    <scope>NUCLEOTIDE SEQUENCE [LARGE SCALE GENOMIC DNA]</scope>
    <source>
        <strain evidence="2 3">MEB193</strain>
    </source>
</reference>
<feature type="binding site" evidence="1">
    <location>
        <position position="100"/>
    </location>
    <ligand>
        <name>S-adenosyl-L-methionine</name>
        <dbReference type="ChEBI" id="CHEBI:59789"/>
    </ligand>
</feature>
<feature type="binding site" evidence="1">
    <location>
        <position position="19"/>
    </location>
    <ligand>
        <name>S-adenosyl-L-methionine</name>
        <dbReference type="ChEBI" id="CHEBI:59789"/>
    </ligand>
</feature>
<name>A0A5A9W259_9GAMM</name>
<dbReference type="EC" id="2.1.1.266" evidence="1"/>
<evidence type="ECO:0000313" key="2">
    <source>
        <dbReference type="EMBL" id="KAA0874289.1"/>
    </source>
</evidence>
<keyword evidence="1 2" id="KW-0808">Transferase</keyword>
<dbReference type="OrthoDB" id="9791274at2"/>
<proteinExistence type="inferred from homology"/>
<keyword evidence="1 2" id="KW-0489">Methyltransferase</keyword>
<protein>
    <recommendedName>
        <fullName evidence="1">Ribosomal RNA large subunit methyltransferase J</fullName>
        <ecNumber evidence="1">2.1.1.266</ecNumber>
    </recommendedName>
    <alternativeName>
        <fullName evidence="1">23S rRNA (adenine(2030)-N6)-methyltransferase</fullName>
    </alternativeName>
    <alternativeName>
        <fullName evidence="1">23S rRNA m6A2030 methyltransferase</fullName>
    </alternativeName>
</protein>
<dbReference type="HAMAP" id="MF_00934">
    <property type="entry name" value="23SrRNA_methyltr_J"/>
    <property type="match status" value="1"/>
</dbReference>
<dbReference type="PANTHER" id="PTHR37426">
    <property type="entry name" value="RIBOSOMAL RNA LARGE SUBUNIT METHYLTRANSFERASE J"/>
    <property type="match status" value="1"/>
</dbReference>
<dbReference type="PANTHER" id="PTHR37426:SF1">
    <property type="entry name" value="RIBOSOMAL RNA LARGE SUBUNIT METHYLTRANSFERASE J"/>
    <property type="match status" value="1"/>
</dbReference>
<dbReference type="GO" id="GO:0036307">
    <property type="term" value="F:23S rRNA (adenine(2030)-N(6))-methyltransferase activity"/>
    <property type="evidence" value="ECO:0007669"/>
    <property type="project" value="UniProtKB-UniRule"/>
</dbReference>
<keyword evidence="1" id="KW-0698">rRNA processing</keyword>
<comment type="catalytic activity">
    <reaction evidence="1">
        <text>adenosine(2030) in 23S rRNA + S-adenosyl-L-methionine = N(6)-methyladenosine(2030) in 23S rRNA + S-adenosyl-L-homocysteine + H(+)</text>
        <dbReference type="Rhea" id="RHEA:43736"/>
        <dbReference type="Rhea" id="RHEA-COMP:10668"/>
        <dbReference type="Rhea" id="RHEA-COMP:10669"/>
        <dbReference type="ChEBI" id="CHEBI:15378"/>
        <dbReference type="ChEBI" id="CHEBI:57856"/>
        <dbReference type="ChEBI" id="CHEBI:59789"/>
        <dbReference type="ChEBI" id="CHEBI:74411"/>
        <dbReference type="ChEBI" id="CHEBI:74449"/>
        <dbReference type="EC" id="2.1.1.266"/>
    </reaction>
</comment>
<dbReference type="GO" id="GO:0070475">
    <property type="term" value="P:rRNA base methylation"/>
    <property type="evidence" value="ECO:0007669"/>
    <property type="project" value="UniProtKB-UniRule"/>
</dbReference>
<dbReference type="SUPFAM" id="SSF53335">
    <property type="entry name" value="S-adenosyl-L-methionine-dependent methyltransferases"/>
    <property type="match status" value="1"/>
</dbReference>
<dbReference type="GO" id="GO:0003723">
    <property type="term" value="F:RNA binding"/>
    <property type="evidence" value="ECO:0007669"/>
    <property type="project" value="UniProtKB-UniRule"/>
</dbReference>
<sequence>MLSYLHGFHAGNFADVHKHHLLVCLLRALNRKPKPWSYLETHAGKARYDLNDAQALKTAEFQQGIARLWPVERLSESLQVYRDQVQHFNPTETLQFYPGSPALAAALAPEGSNIQLMELHPNEALALKQEFRQQAQVSVHHRDGYEGVLACLPPKPNRGVVLIDPSYEVKEEYKQVVNFIKAAYKRWPNGCFAIWYPILPAKRWVGMLEALRRTGIPHQLSSEVLVRQPSEQGMYGSGMLIINPPWQLQEELEATLPDLIQLLAQDAGAEGQVVMRVPEKSTRA</sequence>
<feature type="binding site" evidence="1">
    <location>
        <position position="42"/>
    </location>
    <ligand>
        <name>S-adenosyl-L-methionine</name>
        <dbReference type="ChEBI" id="CHEBI:59789"/>
    </ligand>
</feature>
<comment type="function">
    <text evidence="1">Specifically methylates the adenine in position 2030 of 23S rRNA.</text>
</comment>
<comment type="similarity">
    <text evidence="1">Belongs to the RlmJ family.</text>
</comment>
<dbReference type="AlphaFoldDB" id="A0A5A9W259"/>
<dbReference type="InterPro" id="IPR029063">
    <property type="entry name" value="SAM-dependent_MTases_sf"/>
</dbReference>
<feature type="binding site" evidence="1">
    <location>
        <position position="118"/>
    </location>
    <ligand>
        <name>S-adenosyl-L-methionine</name>
        <dbReference type="ChEBI" id="CHEBI:59789"/>
    </ligand>
</feature>
<dbReference type="Pfam" id="PF04378">
    <property type="entry name" value="RsmJ"/>
    <property type="match status" value="1"/>
</dbReference>
<comment type="subunit">
    <text evidence="1">Monomer.</text>
</comment>
<dbReference type="EMBL" id="SMRS01000006">
    <property type="protein sequence ID" value="KAA0874289.1"/>
    <property type="molecule type" value="Genomic_DNA"/>
</dbReference>
<evidence type="ECO:0000256" key="1">
    <source>
        <dbReference type="HAMAP-Rule" id="MF_00934"/>
    </source>
</evidence>
<organism evidence="2 3">
    <name type="scientific">Nitrincola tapanii</name>
    <dbReference type="NCBI Taxonomy" id="1708751"/>
    <lineage>
        <taxon>Bacteria</taxon>
        <taxon>Pseudomonadati</taxon>
        <taxon>Pseudomonadota</taxon>
        <taxon>Gammaproteobacteria</taxon>
        <taxon>Oceanospirillales</taxon>
        <taxon>Oceanospirillaceae</taxon>
        <taxon>Nitrincola</taxon>
    </lineage>
</organism>
<keyword evidence="1" id="KW-0949">S-adenosyl-L-methionine</keyword>
<evidence type="ECO:0000313" key="3">
    <source>
        <dbReference type="Proteomes" id="UP000325302"/>
    </source>
</evidence>
<dbReference type="Gene3D" id="3.40.50.150">
    <property type="entry name" value="Vaccinia Virus protein VP39"/>
    <property type="match status" value="1"/>
</dbReference>
<feature type="binding site" evidence="1">
    <location>
        <begin position="143"/>
        <end position="144"/>
    </location>
    <ligand>
        <name>S-adenosyl-L-methionine</name>
        <dbReference type="ChEBI" id="CHEBI:59789"/>
    </ligand>
</feature>
<keyword evidence="1" id="KW-0694">RNA-binding</keyword>
<feature type="site" description="Interaction with substrate rRNA" evidence="1">
    <location>
        <position position="4"/>
    </location>
</feature>
<dbReference type="Proteomes" id="UP000325302">
    <property type="component" value="Unassembled WGS sequence"/>
</dbReference>
<accession>A0A5A9W259</accession>
<keyword evidence="3" id="KW-1185">Reference proteome</keyword>
<comment type="caution">
    <text evidence="2">The sequence shown here is derived from an EMBL/GenBank/DDBJ whole genome shotgun (WGS) entry which is preliminary data.</text>
</comment>
<dbReference type="InterPro" id="IPR007473">
    <property type="entry name" value="RlmJ"/>
</dbReference>